<comment type="caution">
    <text evidence="1">The sequence shown here is derived from an EMBL/GenBank/DDBJ whole genome shotgun (WGS) entry which is preliminary data.</text>
</comment>
<evidence type="ECO:0008006" key="3">
    <source>
        <dbReference type="Google" id="ProtNLM"/>
    </source>
</evidence>
<dbReference type="InterPro" id="IPR018330">
    <property type="entry name" value="RecT_fam"/>
</dbReference>
<proteinExistence type="predicted"/>
<organism evidence="1 2">
    <name type="scientific">Deinococcus aquiradiocola</name>
    <dbReference type="NCBI Taxonomy" id="393059"/>
    <lineage>
        <taxon>Bacteria</taxon>
        <taxon>Thermotogati</taxon>
        <taxon>Deinococcota</taxon>
        <taxon>Deinococci</taxon>
        <taxon>Deinococcales</taxon>
        <taxon>Deinococcaceae</taxon>
        <taxon>Deinococcus</taxon>
    </lineage>
</organism>
<keyword evidence="2" id="KW-1185">Reference proteome</keyword>
<dbReference type="InterPro" id="IPR010183">
    <property type="entry name" value="Phage_lambda_Bet"/>
</dbReference>
<dbReference type="GO" id="GO:0003677">
    <property type="term" value="F:DNA binding"/>
    <property type="evidence" value="ECO:0007669"/>
    <property type="project" value="InterPro"/>
</dbReference>
<evidence type="ECO:0000313" key="2">
    <source>
        <dbReference type="Proteomes" id="UP000635726"/>
    </source>
</evidence>
<reference evidence="1" key="2">
    <citation type="submission" date="2020-09" db="EMBL/GenBank/DDBJ databases">
        <authorList>
            <person name="Sun Q."/>
            <person name="Ohkuma M."/>
        </authorList>
    </citation>
    <scope>NUCLEOTIDE SEQUENCE</scope>
    <source>
        <strain evidence="1">JCM 14371</strain>
    </source>
</reference>
<gene>
    <name evidence="1" type="ORF">GCM10008939_06290</name>
</gene>
<dbReference type="NCBIfam" id="TIGR01913">
    <property type="entry name" value="bet_lambda"/>
    <property type="match status" value="1"/>
</dbReference>
<dbReference type="AlphaFoldDB" id="A0A917P7J7"/>
<name>A0A917P7J7_9DEIO</name>
<dbReference type="Proteomes" id="UP000635726">
    <property type="component" value="Unassembled WGS sequence"/>
</dbReference>
<dbReference type="Pfam" id="PF03837">
    <property type="entry name" value="RecT"/>
    <property type="match status" value="1"/>
</dbReference>
<accession>A0A917P7J7</accession>
<dbReference type="RefSeq" id="WP_188960731.1">
    <property type="nucleotide sequence ID" value="NZ_BMOE01000001.1"/>
</dbReference>
<protein>
    <recommendedName>
        <fullName evidence="3">Phage recombination protein Bet</fullName>
    </recommendedName>
</protein>
<reference evidence="1" key="1">
    <citation type="journal article" date="2014" name="Int. J. Syst. Evol. Microbiol.">
        <title>Complete genome sequence of Corynebacterium casei LMG S-19264T (=DSM 44701T), isolated from a smear-ripened cheese.</title>
        <authorList>
            <consortium name="US DOE Joint Genome Institute (JGI-PGF)"/>
            <person name="Walter F."/>
            <person name="Albersmeier A."/>
            <person name="Kalinowski J."/>
            <person name="Ruckert C."/>
        </authorList>
    </citation>
    <scope>NUCLEOTIDE SEQUENCE</scope>
    <source>
        <strain evidence="1">JCM 14371</strain>
    </source>
</reference>
<sequence>MTPLAERSQTLPLTLHQAPQLDREQVELIKRTIARGATDDELQLFTAQCNRTGLDPFARQIYAIKRWDAKERREVMGVQVSIDGLRLIAERSGKYAGQMGPVWCGRDGQWREVWLDADPPAAAKVGVLRSDFREPLWATARWDSYVQTNRDGVPGPMWKKMPDLMLAKVAEALALRKAFPQHMSGLYTGEELAQADSEPAPPVPQARTVDVTREVAHASGAALREGAPARGEALLAWEEKIGRVGTRLTELGLRDEARAVLAAHPAWRTDTAAAAAVYAALRQVGERHAAQTAAHPAPVDAGHLTPDDLGLSQEAVQQQPVQGEVLISPERLKALQTAYGTRLKLSGPADRHAFAQWLLNLPAPPASTRHLTEEQAAFLMDAIGGWDDDAVRQTLTEFRTWQGARGAR</sequence>
<evidence type="ECO:0000313" key="1">
    <source>
        <dbReference type="EMBL" id="GGJ65138.1"/>
    </source>
</evidence>
<dbReference type="EMBL" id="BMOE01000001">
    <property type="protein sequence ID" value="GGJ65138.1"/>
    <property type="molecule type" value="Genomic_DNA"/>
</dbReference>
<dbReference type="GO" id="GO:0006310">
    <property type="term" value="P:DNA recombination"/>
    <property type="evidence" value="ECO:0007669"/>
    <property type="project" value="InterPro"/>
</dbReference>